<gene>
    <name evidence="2" type="ORF">CKA81_10530</name>
</gene>
<dbReference type="RefSeq" id="WP_128355224.1">
    <property type="nucleotide sequence ID" value="NZ_CP022987.1"/>
</dbReference>
<evidence type="ECO:0000259" key="1">
    <source>
        <dbReference type="Pfam" id="PF04909"/>
    </source>
</evidence>
<dbReference type="PANTHER" id="PTHR35563:SF2">
    <property type="entry name" value="BARREL METAL-DEPENDENT HYDROLASE, PUTATIVE (AFU_ORTHOLOGUE AFUA_1G16240)-RELATED"/>
    <property type="match status" value="1"/>
</dbReference>
<organism evidence="2 3">
    <name type="scientific">Pollutimonas thiosulfatoxidans</name>
    <dbReference type="NCBI Taxonomy" id="2028345"/>
    <lineage>
        <taxon>Bacteria</taxon>
        <taxon>Pseudomonadati</taxon>
        <taxon>Pseudomonadota</taxon>
        <taxon>Betaproteobacteria</taxon>
        <taxon>Burkholderiales</taxon>
        <taxon>Alcaligenaceae</taxon>
        <taxon>Pollutimonas</taxon>
    </lineage>
</organism>
<dbReference type="KEGG" id="pus:CKA81_10530"/>
<name>A0A410GD52_9BURK</name>
<sequence>MNTKSDWYLGKAYTPWDTDTRPPADALPSGSCDCAVHVYDSTGQSRLEAGRKYDAPPHSSLEDMLRMHEVLGVSRAVLVQPSIYGTDHRLMKEILKAHPHKYRGVAILDDSVTDSELAQLDEIGVCSARFNLLSGLGAPWDPKAFQRNLDRVRELGWIVSLHATIPELSNLSDMLRQLRMQVVLDHLAYCTPQDLKGEGFSLVKALVAQGNWWLKVSRTDQVSSAGPPYEDTIDTVQRLVAMNPERVLWATDWPHVLYDGAMPNDGELVDLFSRYVSDPEQRKAILVDNPIELFGFPPVAA</sequence>
<feature type="domain" description="Amidohydrolase-related" evidence="1">
    <location>
        <begin position="32"/>
        <end position="296"/>
    </location>
</feature>
<dbReference type="InterPro" id="IPR052358">
    <property type="entry name" value="Aro_Compnd_Degr_Hydrolases"/>
</dbReference>
<evidence type="ECO:0000313" key="3">
    <source>
        <dbReference type="Proteomes" id="UP000283474"/>
    </source>
</evidence>
<dbReference type="EMBL" id="CP022987">
    <property type="protein sequence ID" value="QAA94220.1"/>
    <property type="molecule type" value="Genomic_DNA"/>
</dbReference>
<dbReference type="PANTHER" id="PTHR35563">
    <property type="entry name" value="BARREL METAL-DEPENDENT HYDROLASE, PUTATIVE (AFU_ORTHOLOGUE AFUA_1G16240)-RELATED"/>
    <property type="match status" value="1"/>
</dbReference>
<dbReference type="SUPFAM" id="SSF51556">
    <property type="entry name" value="Metallo-dependent hydrolases"/>
    <property type="match status" value="1"/>
</dbReference>
<evidence type="ECO:0000313" key="2">
    <source>
        <dbReference type="EMBL" id="QAA94220.1"/>
    </source>
</evidence>
<dbReference type="AlphaFoldDB" id="A0A410GD52"/>
<dbReference type="Proteomes" id="UP000283474">
    <property type="component" value="Chromosome"/>
</dbReference>
<dbReference type="InterPro" id="IPR032466">
    <property type="entry name" value="Metal_Hydrolase"/>
</dbReference>
<keyword evidence="3" id="KW-1185">Reference proteome</keyword>
<dbReference type="OrthoDB" id="9787654at2"/>
<protein>
    <recommendedName>
        <fullName evidence="1">Amidohydrolase-related domain-containing protein</fullName>
    </recommendedName>
</protein>
<dbReference type="Gene3D" id="3.20.20.140">
    <property type="entry name" value="Metal-dependent hydrolases"/>
    <property type="match status" value="1"/>
</dbReference>
<reference evidence="2 3" key="1">
    <citation type="submission" date="2017-08" db="EMBL/GenBank/DDBJ databases">
        <authorList>
            <person name="Park S.-J."/>
            <person name="Kim H."/>
        </authorList>
    </citation>
    <scope>NUCLEOTIDE SEQUENCE [LARGE SCALE GENOMIC DNA]</scope>
    <source>
        <strain evidence="3">ye3</strain>
    </source>
</reference>
<dbReference type="GO" id="GO:0016787">
    <property type="term" value="F:hydrolase activity"/>
    <property type="evidence" value="ECO:0007669"/>
    <property type="project" value="InterPro"/>
</dbReference>
<accession>A0A410GD52</accession>
<proteinExistence type="predicted"/>
<dbReference type="InterPro" id="IPR006680">
    <property type="entry name" value="Amidohydro-rel"/>
</dbReference>
<dbReference type="Pfam" id="PF04909">
    <property type="entry name" value="Amidohydro_2"/>
    <property type="match status" value="1"/>
</dbReference>